<dbReference type="AlphaFoldDB" id="A0A9P6NHW7"/>
<sequence>MSETATNDDKYFRLETTGRHAGPYWCTLCGQRPIQNYKKHRGNPNHTVQVAALHEGKQSTSGQGTDAPGGLEGLVVDPETSHNWGFDGRGNELDFTPNQPLFNEMDEHQLLLGSSLSDLDDLVSQGLKGTGQDESEAEASEDEETDSAGITNLLTTNEQKDSQLKGLLLMGMTRNLISQAECDRIREVFSISALQLND</sequence>
<dbReference type="Proteomes" id="UP000886653">
    <property type="component" value="Unassembled WGS sequence"/>
</dbReference>
<protein>
    <submittedName>
        <fullName evidence="2">Uncharacterized protein</fullName>
    </submittedName>
</protein>
<feature type="region of interest" description="Disordered" evidence="1">
    <location>
        <begin position="123"/>
        <end position="148"/>
    </location>
</feature>
<evidence type="ECO:0000313" key="2">
    <source>
        <dbReference type="EMBL" id="KAG0145917.1"/>
    </source>
</evidence>
<reference evidence="2" key="1">
    <citation type="submission" date="2013-11" db="EMBL/GenBank/DDBJ databases">
        <title>Genome sequence of the fusiform rust pathogen reveals effectors for host alternation and coevolution with pine.</title>
        <authorList>
            <consortium name="DOE Joint Genome Institute"/>
            <person name="Smith K."/>
            <person name="Pendleton A."/>
            <person name="Kubisiak T."/>
            <person name="Anderson C."/>
            <person name="Salamov A."/>
            <person name="Aerts A."/>
            <person name="Riley R."/>
            <person name="Clum A."/>
            <person name="Lindquist E."/>
            <person name="Ence D."/>
            <person name="Campbell M."/>
            <person name="Kronenberg Z."/>
            <person name="Feau N."/>
            <person name="Dhillon B."/>
            <person name="Hamelin R."/>
            <person name="Burleigh J."/>
            <person name="Smith J."/>
            <person name="Yandell M."/>
            <person name="Nelson C."/>
            <person name="Grigoriev I."/>
            <person name="Davis J."/>
        </authorList>
    </citation>
    <scope>NUCLEOTIDE SEQUENCE</scope>
    <source>
        <strain evidence="2">G11</strain>
    </source>
</reference>
<evidence type="ECO:0000313" key="3">
    <source>
        <dbReference type="Proteomes" id="UP000886653"/>
    </source>
</evidence>
<evidence type="ECO:0000256" key="1">
    <source>
        <dbReference type="SAM" id="MobiDB-lite"/>
    </source>
</evidence>
<gene>
    <name evidence="2" type="ORF">CROQUDRAFT_107460</name>
</gene>
<dbReference type="EMBL" id="MU167268">
    <property type="protein sequence ID" value="KAG0145917.1"/>
    <property type="molecule type" value="Genomic_DNA"/>
</dbReference>
<name>A0A9P6NHW7_9BASI</name>
<accession>A0A9P6NHW7</accession>
<keyword evidence="3" id="KW-1185">Reference proteome</keyword>
<organism evidence="2 3">
    <name type="scientific">Cronartium quercuum f. sp. fusiforme G11</name>
    <dbReference type="NCBI Taxonomy" id="708437"/>
    <lineage>
        <taxon>Eukaryota</taxon>
        <taxon>Fungi</taxon>
        <taxon>Dikarya</taxon>
        <taxon>Basidiomycota</taxon>
        <taxon>Pucciniomycotina</taxon>
        <taxon>Pucciniomycetes</taxon>
        <taxon>Pucciniales</taxon>
        <taxon>Coleosporiaceae</taxon>
        <taxon>Cronartium</taxon>
    </lineage>
</organism>
<feature type="compositionally biased region" description="Acidic residues" evidence="1">
    <location>
        <begin position="133"/>
        <end position="146"/>
    </location>
</feature>
<proteinExistence type="predicted"/>
<comment type="caution">
    <text evidence="2">The sequence shown here is derived from an EMBL/GenBank/DDBJ whole genome shotgun (WGS) entry which is preliminary data.</text>
</comment>